<evidence type="ECO:0000313" key="2">
    <source>
        <dbReference type="EMBL" id="KAJ7701252.1"/>
    </source>
</evidence>
<reference evidence="2" key="1">
    <citation type="submission" date="2023-03" db="EMBL/GenBank/DDBJ databases">
        <title>Massive genome expansion in bonnet fungi (Mycena s.s.) driven by repeated elements and novel gene families across ecological guilds.</title>
        <authorList>
            <consortium name="Lawrence Berkeley National Laboratory"/>
            <person name="Harder C.B."/>
            <person name="Miyauchi S."/>
            <person name="Viragh M."/>
            <person name="Kuo A."/>
            <person name="Thoen E."/>
            <person name="Andreopoulos B."/>
            <person name="Lu D."/>
            <person name="Skrede I."/>
            <person name="Drula E."/>
            <person name="Henrissat B."/>
            <person name="Morin E."/>
            <person name="Kohler A."/>
            <person name="Barry K."/>
            <person name="LaButti K."/>
            <person name="Morin E."/>
            <person name="Salamov A."/>
            <person name="Lipzen A."/>
            <person name="Mereny Z."/>
            <person name="Hegedus B."/>
            <person name="Baldrian P."/>
            <person name="Stursova M."/>
            <person name="Weitz H."/>
            <person name="Taylor A."/>
            <person name="Grigoriev I.V."/>
            <person name="Nagy L.G."/>
            <person name="Martin F."/>
            <person name="Kauserud H."/>
        </authorList>
    </citation>
    <scope>NUCLEOTIDE SEQUENCE</scope>
    <source>
        <strain evidence="2">CBHHK067</strain>
    </source>
</reference>
<dbReference type="EMBL" id="JARKIE010000018">
    <property type="protein sequence ID" value="KAJ7701252.1"/>
    <property type="molecule type" value="Genomic_DNA"/>
</dbReference>
<proteinExistence type="predicted"/>
<accession>A0AAD7DX54</accession>
<gene>
    <name evidence="2" type="ORF">B0H17DRAFT_200958</name>
</gene>
<feature type="compositionally biased region" description="Basic and acidic residues" evidence="1">
    <location>
        <begin position="1"/>
        <end position="11"/>
    </location>
</feature>
<dbReference type="AlphaFoldDB" id="A0AAD7DX54"/>
<name>A0AAD7DX54_MYCRO</name>
<feature type="region of interest" description="Disordered" evidence="1">
    <location>
        <begin position="1"/>
        <end position="28"/>
    </location>
</feature>
<evidence type="ECO:0000256" key="1">
    <source>
        <dbReference type="SAM" id="MobiDB-lite"/>
    </source>
</evidence>
<evidence type="ECO:0000313" key="3">
    <source>
        <dbReference type="Proteomes" id="UP001221757"/>
    </source>
</evidence>
<sequence>MHSHGTSEDYSSRASPQKHQRRRTMSAVSIPAAGGESKIALTASCAPRGTAQEVALGAFTRTGCAGTSLRCLALGPLALSTQSYAGFTDPATRRPMPGDSPPASPACSFDSVPAFSPTFSQNRDEKGKGRARDPQIHSVLSMLERNSRMGTGNVLCAACGAQGTNFPCCKKCAQMWCSRECRLSPAHRCNSASGPRRGGKTT</sequence>
<keyword evidence="3" id="KW-1185">Reference proteome</keyword>
<dbReference type="Proteomes" id="UP001221757">
    <property type="component" value="Unassembled WGS sequence"/>
</dbReference>
<protein>
    <submittedName>
        <fullName evidence="2">Uncharacterized protein</fullName>
    </submittedName>
</protein>
<comment type="caution">
    <text evidence="2">The sequence shown here is derived from an EMBL/GenBank/DDBJ whole genome shotgun (WGS) entry which is preliminary data.</text>
</comment>
<organism evidence="2 3">
    <name type="scientific">Mycena rosella</name>
    <name type="common">Pink bonnet</name>
    <name type="synonym">Agaricus rosellus</name>
    <dbReference type="NCBI Taxonomy" id="1033263"/>
    <lineage>
        <taxon>Eukaryota</taxon>
        <taxon>Fungi</taxon>
        <taxon>Dikarya</taxon>
        <taxon>Basidiomycota</taxon>
        <taxon>Agaricomycotina</taxon>
        <taxon>Agaricomycetes</taxon>
        <taxon>Agaricomycetidae</taxon>
        <taxon>Agaricales</taxon>
        <taxon>Marasmiineae</taxon>
        <taxon>Mycenaceae</taxon>
        <taxon>Mycena</taxon>
    </lineage>
</organism>